<dbReference type="GO" id="GO:0032934">
    <property type="term" value="F:sterol binding"/>
    <property type="evidence" value="ECO:0007669"/>
    <property type="project" value="TreeGrafter"/>
</dbReference>
<accession>A0AAU9JVC4</accession>
<dbReference type="EMBL" id="CAJZBQ010000039">
    <property type="protein sequence ID" value="CAG9325683.1"/>
    <property type="molecule type" value="Genomic_DNA"/>
</dbReference>
<evidence type="ECO:0000256" key="6">
    <source>
        <dbReference type="RuleBase" id="RU003844"/>
    </source>
</evidence>
<dbReference type="Gene3D" id="2.30.29.30">
    <property type="entry name" value="Pleckstrin-homology domain (PH domain)/Phosphotyrosine-binding domain (PTB)"/>
    <property type="match status" value="1"/>
</dbReference>
<evidence type="ECO:0000256" key="3">
    <source>
        <dbReference type="ARBA" id="ARBA00022553"/>
    </source>
</evidence>
<dbReference type="FunFam" id="2.40.160.120:FF:000001">
    <property type="entry name" value="Oxysterol-binding protein"/>
    <property type="match status" value="1"/>
</dbReference>
<evidence type="ECO:0000256" key="5">
    <source>
        <dbReference type="ARBA" id="ARBA00023121"/>
    </source>
</evidence>
<dbReference type="InterPro" id="IPR011993">
    <property type="entry name" value="PH-like_dom_sf"/>
</dbReference>
<feature type="domain" description="PH" evidence="7">
    <location>
        <begin position="1"/>
        <end position="89"/>
    </location>
</feature>
<dbReference type="Pfam" id="PF01237">
    <property type="entry name" value="Oxysterol_BP"/>
    <property type="match status" value="1"/>
</dbReference>
<dbReference type="GO" id="GO:0005829">
    <property type="term" value="C:cytosol"/>
    <property type="evidence" value="ECO:0007669"/>
    <property type="project" value="TreeGrafter"/>
</dbReference>
<dbReference type="Gene3D" id="3.30.70.3490">
    <property type="match status" value="1"/>
</dbReference>
<dbReference type="InterPro" id="IPR018494">
    <property type="entry name" value="Oxysterol-bd_CS"/>
</dbReference>
<evidence type="ECO:0000313" key="9">
    <source>
        <dbReference type="Proteomes" id="UP001162131"/>
    </source>
</evidence>
<name>A0AAU9JVC4_9CILI</name>
<dbReference type="InterPro" id="IPR001849">
    <property type="entry name" value="PH_domain"/>
</dbReference>
<dbReference type="PROSITE" id="PS01013">
    <property type="entry name" value="OSBP"/>
    <property type="match status" value="1"/>
</dbReference>
<keyword evidence="9" id="KW-1185">Reference proteome</keyword>
<comment type="caution">
    <text evidence="8">The sequence shown here is derived from an EMBL/GenBank/DDBJ whole genome shotgun (WGS) entry which is preliminary data.</text>
</comment>
<dbReference type="PANTHER" id="PTHR10972:SF205">
    <property type="entry name" value="OXYSTEROL-BINDING PROTEIN 1"/>
    <property type="match status" value="1"/>
</dbReference>
<evidence type="ECO:0000256" key="1">
    <source>
        <dbReference type="ARBA" id="ARBA00008842"/>
    </source>
</evidence>
<protein>
    <recommendedName>
        <fullName evidence="7">PH domain-containing protein</fullName>
    </recommendedName>
</protein>
<dbReference type="PANTHER" id="PTHR10972">
    <property type="entry name" value="OXYSTEROL-BINDING PROTEIN-RELATED"/>
    <property type="match status" value="1"/>
</dbReference>
<gene>
    <name evidence="8" type="ORF">BSTOLATCC_MIC39479</name>
</gene>
<dbReference type="SMART" id="SM00233">
    <property type="entry name" value="PH"/>
    <property type="match status" value="1"/>
</dbReference>
<keyword evidence="3" id="KW-0597">Phosphoprotein</keyword>
<proteinExistence type="inferred from homology"/>
<organism evidence="8 9">
    <name type="scientific">Blepharisma stoltei</name>
    <dbReference type="NCBI Taxonomy" id="1481888"/>
    <lineage>
        <taxon>Eukaryota</taxon>
        <taxon>Sar</taxon>
        <taxon>Alveolata</taxon>
        <taxon>Ciliophora</taxon>
        <taxon>Postciliodesmatophora</taxon>
        <taxon>Heterotrichea</taxon>
        <taxon>Heterotrichida</taxon>
        <taxon>Blepharismidae</taxon>
        <taxon>Blepharisma</taxon>
    </lineage>
</organism>
<evidence type="ECO:0000256" key="2">
    <source>
        <dbReference type="ARBA" id="ARBA00022448"/>
    </source>
</evidence>
<dbReference type="Pfam" id="PF00169">
    <property type="entry name" value="PH"/>
    <property type="match status" value="1"/>
</dbReference>
<dbReference type="SUPFAM" id="SSF144000">
    <property type="entry name" value="Oxysterol-binding protein-like"/>
    <property type="match status" value="1"/>
</dbReference>
<dbReference type="SUPFAM" id="SSF50729">
    <property type="entry name" value="PH domain-like"/>
    <property type="match status" value="1"/>
</dbReference>
<dbReference type="InterPro" id="IPR037239">
    <property type="entry name" value="OSBP_sf"/>
</dbReference>
<dbReference type="GO" id="GO:0120009">
    <property type="term" value="P:intermembrane lipid transfer"/>
    <property type="evidence" value="ECO:0007669"/>
    <property type="project" value="UniProtKB-ARBA"/>
</dbReference>
<keyword evidence="5" id="KW-0446">Lipid-binding</keyword>
<dbReference type="Proteomes" id="UP001162131">
    <property type="component" value="Unassembled WGS sequence"/>
</dbReference>
<dbReference type="InterPro" id="IPR000648">
    <property type="entry name" value="Oxysterol-bd"/>
</dbReference>
<keyword evidence="4" id="KW-0445">Lipid transport</keyword>
<reference evidence="8" key="1">
    <citation type="submission" date="2021-09" db="EMBL/GenBank/DDBJ databases">
        <authorList>
            <consortium name="AG Swart"/>
            <person name="Singh M."/>
            <person name="Singh A."/>
            <person name="Seah K."/>
            <person name="Emmerich C."/>
        </authorList>
    </citation>
    <scope>NUCLEOTIDE SEQUENCE</scope>
    <source>
        <strain evidence="8">ATCC30299</strain>
    </source>
</reference>
<sequence length="606" mass="70151">MEGYLLKWENYVYFWQRRYFILHKGVLYVSKAKGLPSIGTIHLGVSQIIKNHKKPTRFYIDTGMNKVHLKAYSITEADDWYRALLHSQSEIKQQESEITIRPSLIDSDNSSLHYISTKIGEMWSVHAQIEETLDLLPSNLVKNTPGLIKASKLCGDIKNLASEMLGIIEEDPSHVKSLNNTDFGSFEITKGNKQSILLAENPKNINIGSDFEDAQSSGKFELASDYHVEFTPRLPHRTCLPYLRDPTTKYYIWKVIKDSIGLDLSKIAVPVYYNEPISMLQRITEDLSYNEIILKACDSDNSLLRLAYVACFAVTSYTSSDYRNMKPFNPLLGETFELEADNFHLISEQVSHHPPISALHCEHPRYIFWGSTEIRNSFKGTYLLINPLCPTHLVLKETGDHFFWTKPQTSAHNIIIGRIYVQHFGRIEIINYKTGEKAILEFKKAGWFEKRKTEVTGSVYDTNGTEKYQLKGHWNKGMEIMNLETQEVIEAWSLHPFPENFEWNYYFNDFGLQLNISPDLYPAAIAPTDSRYRPDQRALESGDLKTAGSEKLRLEEKQRAARRKLEESGEIYKPRWFTLENEEWKYIGGYWENKEKVLFVDVPDIF</sequence>
<dbReference type="GO" id="GO:0016020">
    <property type="term" value="C:membrane"/>
    <property type="evidence" value="ECO:0007669"/>
    <property type="project" value="TreeGrafter"/>
</dbReference>
<dbReference type="PROSITE" id="PS50003">
    <property type="entry name" value="PH_DOMAIN"/>
    <property type="match status" value="1"/>
</dbReference>
<dbReference type="AlphaFoldDB" id="A0AAU9JVC4"/>
<evidence type="ECO:0000313" key="8">
    <source>
        <dbReference type="EMBL" id="CAG9325683.1"/>
    </source>
</evidence>
<dbReference type="Gene3D" id="2.40.160.120">
    <property type="match status" value="1"/>
</dbReference>
<keyword evidence="2" id="KW-0813">Transport</keyword>
<comment type="similarity">
    <text evidence="1 6">Belongs to the OSBP family.</text>
</comment>
<evidence type="ECO:0000259" key="7">
    <source>
        <dbReference type="PROSITE" id="PS50003"/>
    </source>
</evidence>
<evidence type="ECO:0000256" key="4">
    <source>
        <dbReference type="ARBA" id="ARBA00023055"/>
    </source>
</evidence>